<proteinExistence type="predicted"/>
<feature type="region of interest" description="Disordered" evidence="1">
    <location>
        <begin position="1"/>
        <end position="39"/>
    </location>
</feature>
<dbReference type="PANTHER" id="PTHR23308">
    <property type="entry name" value="NUCLEAR INHIBITOR OF PROTEIN PHOSPHATASE-1"/>
    <property type="match status" value="1"/>
</dbReference>
<keyword evidence="2" id="KW-0472">Membrane</keyword>
<organism evidence="4 5">
    <name type="scientific">Natronospira proteinivora</name>
    <dbReference type="NCBI Taxonomy" id="1807133"/>
    <lineage>
        <taxon>Bacteria</taxon>
        <taxon>Pseudomonadati</taxon>
        <taxon>Pseudomonadota</taxon>
        <taxon>Gammaproteobacteria</taxon>
        <taxon>Natronospirales</taxon>
        <taxon>Natronospiraceae</taxon>
        <taxon>Natronospira</taxon>
    </lineage>
</organism>
<sequence length="180" mass="19726">MTEHDDTEGTRKLREQGPQGTVFVAPTDLPDLDQGGDGERITPESPALVGLAPPFSDHWYRLQPERTQVGRKPHNDIVLDEASVSFEHARIVRTAGEWRVVNLLSTNGTFVNGQKVHQSRLEHGDRLAFGNAAFLFATSDSVDPSPRSFHPQAVTRRQKQVAAAVAIAGAIAVGLLFWLL</sequence>
<dbReference type="PROSITE" id="PS50006">
    <property type="entry name" value="FHA_DOMAIN"/>
    <property type="match status" value="1"/>
</dbReference>
<dbReference type="InterPro" id="IPR008984">
    <property type="entry name" value="SMAD_FHA_dom_sf"/>
</dbReference>
<evidence type="ECO:0000256" key="2">
    <source>
        <dbReference type="SAM" id="Phobius"/>
    </source>
</evidence>
<protein>
    <recommendedName>
        <fullName evidence="3">FHA domain-containing protein</fullName>
    </recommendedName>
</protein>
<dbReference type="SMART" id="SM00240">
    <property type="entry name" value="FHA"/>
    <property type="match status" value="1"/>
</dbReference>
<dbReference type="EMBL" id="JALJYF010000001">
    <property type="protein sequence ID" value="MCP1727047.1"/>
    <property type="molecule type" value="Genomic_DNA"/>
</dbReference>
<evidence type="ECO:0000256" key="1">
    <source>
        <dbReference type="SAM" id="MobiDB-lite"/>
    </source>
</evidence>
<gene>
    <name evidence="4" type="ORF">J2T60_001012</name>
</gene>
<feature type="transmembrane region" description="Helical" evidence="2">
    <location>
        <begin position="161"/>
        <end position="179"/>
    </location>
</feature>
<feature type="domain" description="FHA" evidence="3">
    <location>
        <begin position="67"/>
        <end position="116"/>
    </location>
</feature>
<dbReference type="Proteomes" id="UP001523550">
    <property type="component" value="Unassembled WGS sequence"/>
</dbReference>
<dbReference type="Gene3D" id="2.60.200.20">
    <property type="match status" value="1"/>
</dbReference>
<keyword evidence="2" id="KW-0812">Transmembrane</keyword>
<reference evidence="4 5" key="1">
    <citation type="submission" date="2022-03" db="EMBL/GenBank/DDBJ databases">
        <title>Genomic Encyclopedia of Type Strains, Phase III (KMG-III): the genomes of soil and plant-associated and newly described type strains.</title>
        <authorList>
            <person name="Whitman W."/>
        </authorList>
    </citation>
    <scope>NUCLEOTIDE SEQUENCE [LARGE SCALE GENOMIC DNA]</scope>
    <source>
        <strain evidence="4 5">BSker1</strain>
    </source>
</reference>
<dbReference type="CDD" id="cd00060">
    <property type="entry name" value="FHA"/>
    <property type="match status" value="1"/>
</dbReference>
<dbReference type="InterPro" id="IPR000253">
    <property type="entry name" value="FHA_dom"/>
</dbReference>
<comment type="caution">
    <text evidence="4">The sequence shown here is derived from an EMBL/GenBank/DDBJ whole genome shotgun (WGS) entry which is preliminary data.</text>
</comment>
<keyword evidence="2" id="KW-1133">Transmembrane helix</keyword>
<evidence type="ECO:0000259" key="3">
    <source>
        <dbReference type="PROSITE" id="PS50006"/>
    </source>
</evidence>
<keyword evidence="5" id="KW-1185">Reference proteome</keyword>
<evidence type="ECO:0000313" key="5">
    <source>
        <dbReference type="Proteomes" id="UP001523550"/>
    </source>
</evidence>
<name>A0ABT1G7J4_9GAMM</name>
<dbReference type="Pfam" id="PF00498">
    <property type="entry name" value="FHA"/>
    <property type="match status" value="1"/>
</dbReference>
<dbReference type="SUPFAM" id="SSF49879">
    <property type="entry name" value="SMAD/FHA domain"/>
    <property type="match status" value="1"/>
</dbReference>
<accession>A0ABT1G7J4</accession>
<evidence type="ECO:0000313" key="4">
    <source>
        <dbReference type="EMBL" id="MCP1727047.1"/>
    </source>
</evidence>
<dbReference type="RefSeq" id="WP_253446303.1">
    <property type="nucleotide sequence ID" value="NZ_JALJYF010000001.1"/>
</dbReference>
<dbReference type="InterPro" id="IPR050923">
    <property type="entry name" value="Cell_Proc_Reg/RNA_Proc"/>
</dbReference>
<feature type="compositionally biased region" description="Basic and acidic residues" evidence="1">
    <location>
        <begin position="1"/>
        <end position="15"/>
    </location>
</feature>